<accession>A0ABS7DXX1</accession>
<protein>
    <submittedName>
        <fullName evidence="1">Uncharacterized protein</fullName>
    </submittedName>
</protein>
<dbReference type="EMBL" id="JAHZST010000001">
    <property type="protein sequence ID" value="MBW8182194.1"/>
    <property type="molecule type" value="Genomic_DNA"/>
</dbReference>
<dbReference type="Proteomes" id="UP001195963">
    <property type="component" value="Unassembled WGS sequence"/>
</dbReference>
<reference evidence="1 2" key="1">
    <citation type="submission" date="2021-07" db="EMBL/GenBank/DDBJ databases">
        <title>Shewanella sp. nov, isolated from SCS.</title>
        <authorList>
            <person name="Cao W.R."/>
        </authorList>
    </citation>
    <scope>NUCLEOTIDE SEQUENCE [LARGE SCALE GENOMIC DNA]</scope>
    <source>
        <strain evidence="1 2">NR704-98</strain>
    </source>
</reference>
<comment type="caution">
    <text evidence="1">The sequence shown here is derived from an EMBL/GenBank/DDBJ whole genome shotgun (WGS) entry which is preliminary data.</text>
</comment>
<dbReference type="RefSeq" id="WP_220107928.1">
    <property type="nucleotide sequence ID" value="NZ_JAHZST010000001.1"/>
</dbReference>
<organism evidence="1 2">
    <name type="scientific">Shewanella nanhaiensis</name>
    <dbReference type="NCBI Taxonomy" id="2864872"/>
    <lineage>
        <taxon>Bacteria</taxon>
        <taxon>Pseudomonadati</taxon>
        <taxon>Pseudomonadota</taxon>
        <taxon>Gammaproteobacteria</taxon>
        <taxon>Alteromonadales</taxon>
        <taxon>Shewanellaceae</taxon>
        <taxon>Shewanella</taxon>
    </lineage>
</organism>
<evidence type="ECO:0000313" key="2">
    <source>
        <dbReference type="Proteomes" id="UP001195963"/>
    </source>
</evidence>
<proteinExistence type="predicted"/>
<name>A0ABS7DXX1_9GAMM</name>
<evidence type="ECO:0000313" key="1">
    <source>
        <dbReference type="EMBL" id="MBW8182194.1"/>
    </source>
</evidence>
<sequence length="120" mass="13340">MVKKLGLTFCFIIILSAIAYHFLTPKITLSNDSAKSYAALNFTLPNSQITFSPIPSHTRQSIYFSPQKKSGLITYQLVSNKGGIVAQGQLNYQASDKLSSELGNTLTFTIDKDYRVSFHQ</sequence>
<keyword evidence="2" id="KW-1185">Reference proteome</keyword>
<gene>
    <name evidence="1" type="ORF">K0625_00820</name>
</gene>